<reference evidence="5" key="1">
    <citation type="submission" date="2021-06" db="EMBL/GenBank/DDBJ databases">
        <title>Parelaphostrongylus tenuis whole genome reference sequence.</title>
        <authorList>
            <person name="Garwood T.J."/>
            <person name="Larsen P.A."/>
            <person name="Fountain-Jones N.M."/>
            <person name="Garbe J.R."/>
            <person name="Macchietto M.G."/>
            <person name="Kania S.A."/>
            <person name="Gerhold R.W."/>
            <person name="Richards J.E."/>
            <person name="Wolf T.M."/>
        </authorList>
    </citation>
    <scope>NUCLEOTIDE SEQUENCE</scope>
    <source>
        <strain evidence="5">MNPRO001-30</strain>
        <tissue evidence="5">Meninges</tissue>
    </source>
</reference>
<evidence type="ECO:0000256" key="1">
    <source>
        <dbReference type="ARBA" id="ARBA00010528"/>
    </source>
</evidence>
<proteinExistence type="inferred from homology"/>
<organism evidence="5 6">
    <name type="scientific">Parelaphostrongylus tenuis</name>
    <name type="common">Meningeal worm</name>
    <dbReference type="NCBI Taxonomy" id="148309"/>
    <lineage>
        <taxon>Eukaryota</taxon>
        <taxon>Metazoa</taxon>
        <taxon>Ecdysozoa</taxon>
        <taxon>Nematoda</taxon>
        <taxon>Chromadorea</taxon>
        <taxon>Rhabditida</taxon>
        <taxon>Rhabditina</taxon>
        <taxon>Rhabditomorpha</taxon>
        <taxon>Strongyloidea</taxon>
        <taxon>Metastrongylidae</taxon>
        <taxon>Parelaphostrongylus</taxon>
    </lineage>
</organism>
<dbReference type="Gene3D" id="3.40.1370.10">
    <property type="match status" value="1"/>
</dbReference>
<dbReference type="AlphaFoldDB" id="A0AAD5QT57"/>
<evidence type="ECO:0000256" key="3">
    <source>
        <dbReference type="ARBA" id="ARBA00023274"/>
    </source>
</evidence>
<keyword evidence="3" id="KW-0687">Ribonucleoprotein</keyword>
<feature type="domain" description="Large ribosomal subunit protein uL4 C-terminal" evidence="4">
    <location>
        <begin position="40"/>
        <end position="106"/>
    </location>
</feature>
<dbReference type="InterPro" id="IPR025755">
    <property type="entry name" value="Ribos_uL4_C_dom"/>
</dbReference>
<dbReference type="GO" id="GO:0006412">
    <property type="term" value="P:translation"/>
    <property type="evidence" value="ECO:0007669"/>
    <property type="project" value="InterPro"/>
</dbReference>
<gene>
    <name evidence="5" type="primary">RPL4_1</name>
    <name evidence="5" type="ORF">KIN20_023768</name>
</gene>
<comment type="caution">
    <text evidence="5">The sequence shown here is derived from an EMBL/GenBank/DDBJ whole genome shotgun (WGS) entry which is preliminary data.</text>
</comment>
<evidence type="ECO:0000313" key="6">
    <source>
        <dbReference type="Proteomes" id="UP001196413"/>
    </source>
</evidence>
<dbReference type="Proteomes" id="UP001196413">
    <property type="component" value="Unassembled WGS sequence"/>
</dbReference>
<dbReference type="GO" id="GO:0005840">
    <property type="term" value="C:ribosome"/>
    <property type="evidence" value="ECO:0007669"/>
    <property type="project" value="UniProtKB-KW"/>
</dbReference>
<keyword evidence="6" id="KW-1185">Reference proteome</keyword>
<keyword evidence="2 5" id="KW-0689">Ribosomal protein</keyword>
<accession>A0AAD5QT57</accession>
<dbReference type="GO" id="GO:1990904">
    <property type="term" value="C:ribonucleoprotein complex"/>
    <property type="evidence" value="ECO:0007669"/>
    <property type="project" value="UniProtKB-KW"/>
</dbReference>
<comment type="similarity">
    <text evidence="1">Belongs to the universal ribosomal protein uL4 family.</text>
</comment>
<dbReference type="EMBL" id="JAHQIW010004804">
    <property type="protein sequence ID" value="KAJ1363823.1"/>
    <property type="molecule type" value="Genomic_DNA"/>
</dbReference>
<name>A0AAD5QT57_PARTN</name>
<protein>
    <submittedName>
        <fullName evidence="5">60S ribosomal protein L4</fullName>
    </submittedName>
</protein>
<dbReference type="GO" id="GO:0003735">
    <property type="term" value="F:structural constituent of ribosome"/>
    <property type="evidence" value="ECO:0007669"/>
    <property type="project" value="InterPro"/>
</dbReference>
<dbReference type="InterPro" id="IPR023574">
    <property type="entry name" value="Ribosomal_uL4_dom_sf"/>
</dbReference>
<dbReference type="PANTHER" id="PTHR19431">
    <property type="entry name" value="60S RIBOSOMAL PROTEIN L4"/>
    <property type="match status" value="1"/>
</dbReference>
<evidence type="ECO:0000259" key="4">
    <source>
        <dbReference type="Pfam" id="PF14374"/>
    </source>
</evidence>
<evidence type="ECO:0000313" key="5">
    <source>
        <dbReference type="EMBL" id="KAJ1363823.1"/>
    </source>
</evidence>
<evidence type="ECO:0000256" key="2">
    <source>
        <dbReference type="ARBA" id="ARBA00022980"/>
    </source>
</evidence>
<sequence length="117" mass="13313">MMILLSIGQRDETGTATHLRTRKLDAIYGTLKAISSQQKKGWSAPLNKLTNADLTRLIRSEEIFKAVRPPKRNIETAKVHRNPLEKHKLMHRLNPYASALRAATNLRYNQIQLGVTL</sequence>
<dbReference type="InterPro" id="IPR045240">
    <property type="entry name" value="Ribosomal_uL4_euk/arch"/>
</dbReference>
<dbReference type="Pfam" id="PF14374">
    <property type="entry name" value="Ribos_L4_asso_C"/>
    <property type="match status" value="1"/>
</dbReference>